<dbReference type="EMBL" id="LK996017">
    <property type="protein sequence ID" value="CDX04589.1"/>
    <property type="molecule type" value="Genomic_DNA"/>
</dbReference>
<name>A0A098B6Y2_DESHA</name>
<dbReference type="RefSeq" id="WP_144676925.1">
    <property type="nucleotide sequence ID" value="NZ_JAYFNZ010000018.1"/>
</dbReference>
<dbReference type="PATRIC" id="fig|49338.4.peg.5056"/>
<evidence type="ECO:0000256" key="1">
    <source>
        <dbReference type="SAM" id="Phobius"/>
    </source>
</evidence>
<accession>A0A098B6Y2</accession>
<gene>
    <name evidence="2" type="ORF">DPCES_4703</name>
</gene>
<feature type="transmembrane region" description="Helical" evidence="1">
    <location>
        <begin position="7"/>
        <end position="24"/>
    </location>
</feature>
<keyword evidence="1" id="KW-0812">Transmembrane</keyword>
<reference evidence="2" key="1">
    <citation type="submission" date="2014-07" db="EMBL/GenBank/DDBJ databases">
        <authorList>
            <person name="Hornung V.Bastian."/>
        </authorList>
    </citation>
    <scope>NUCLEOTIDE SEQUENCE</scope>
    <source>
        <strain evidence="2">PCE-S</strain>
    </source>
</reference>
<keyword evidence="1" id="KW-0472">Membrane</keyword>
<dbReference type="AlphaFoldDB" id="A0A098B6Y2"/>
<proteinExistence type="predicted"/>
<protein>
    <submittedName>
        <fullName evidence="2">Uncharacterized protein</fullName>
    </submittedName>
</protein>
<keyword evidence="1" id="KW-1133">Transmembrane helix</keyword>
<evidence type="ECO:0000313" key="2">
    <source>
        <dbReference type="EMBL" id="CDX04589.1"/>
    </source>
</evidence>
<sequence length="173" mass="19121">MKKAVKYTGIVAVMIAGLFLSLYFNNAIGTPKAKIEKDARISHKIDSSWQVAKSTTDAMSAMLFYDKDSSNYIFSIYENRKGLSFGYFFRSGGSTNTENEGIAEYRAEGRQEKAYLSMNKQQVAKIEIDNGNTVEIIDIDHTKPFAIVLPVGSGAIKIYDKDGSVLPTIPQAL</sequence>
<organism evidence="2">
    <name type="scientific">Desulfitobacterium hafniense</name>
    <name type="common">Desulfitobacterium frappieri</name>
    <dbReference type="NCBI Taxonomy" id="49338"/>
    <lineage>
        <taxon>Bacteria</taxon>
        <taxon>Bacillati</taxon>
        <taxon>Bacillota</taxon>
        <taxon>Clostridia</taxon>
        <taxon>Eubacteriales</taxon>
        <taxon>Desulfitobacteriaceae</taxon>
        <taxon>Desulfitobacterium</taxon>
    </lineage>
</organism>